<feature type="compositionally biased region" description="Basic and acidic residues" evidence="1">
    <location>
        <begin position="291"/>
        <end position="307"/>
    </location>
</feature>
<gene>
    <name evidence="2" type="ORF">M5K25_006433</name>
</gene>
<evidence type="ECO:0000313" key="2">
    <source>
        <dbReference type="EMBL" id="KAL0922445.1"/>
    </source>
</evidence>
<dbReference type="AlphaFoldDB" id="A0ABD0VCL4"/>
<evidence type="ECO:0000256" key="1">
    <source>
        <dbReference type="SAM" id="MobiDB-lite"/>
    </source>
</evidence>
<feature type="region of interest" description="Disordered" evidence="1">
    <location>
        <begin position="291"/>
        <end position="327"/>
    </location>
</feature>
<dbReference type="Proteomes" id="UP001552299">
    <property type="component" value="Unassembled WGS sequence"/>
</dbReference>
<comment type="caution">
    <text evidence="2">The sequence shown here is derived from an EMBL/GenBank/DDBJ whole genome shotgun (WGS) entry which is preliminary data.</text>
</comment>
<proteinExistence type="predicted"/>
<name>A0ABD0VCL4_DENTH</name>
<evidence type="ECO:0000313" key="3">
    <source>
        <dbReference type="Proteomes" id="UP001552299"/>
    </source>
</evidence>
<protein>
    <submittedName>
        <fullName evidence="2">Uncharacterized protein</fullName>
    </submittedName>
</protein>
<keyword evidence="3" id="KW-1185">Reference proteome</keyword>
<accession>A0ABD0VCL4</accession>
<dbReference type="EMBL" id="JANQDX010000006">
    <property type="protein sequence ID" value="KAL0922445.1"/>
    <property type="molecule type" value="Genomic_DNA"/>
</dbReference>
<sequence length="327" mass="37491">MQSSKSSLPNRCGGIDPYHDIFVNQFEFDFYQLLIKQLAKSRVKKELTSAYCSYMTPSNLIGMPLGAHNNPLSAPNQHLLAPYLHSLAFPHILLLSPLSGKVPDEVFPFSLPRFPPPLPPDGFQSWCFSLPALSHRTPSIEFETPTSSSSYPVDRPLALPWKTFFPPRRKTAKTVEKLRKSERKLEKILFLLMKSFPLKLEIGQFLKEANESEKVENDTPLARRNDNRSLLKNLPLISVKNEEDDSKVEIIVYLLLSQMMQHNSSIQTLKNRISEVSKLLIEENAKRETTEVTAKKRKEQIFKKETPLKPTPTPETWGLGYRRTKQF</sequence>
<organism evidence="2 3">
    <name type="scientific">Dendrobium thyrsiflorum</name>
    <name type="common">Pinecone-like raceme dendrobium</name>
    <name type="synonym">Orchid</name>
    <dbReference type="NCBI Taxonomy" id="117978"/>
    <lineage>
        <taxon>Eukaryota</taxon>
        <taxon>Viridiplantae</taxon>
        <taxon>Streptophyta</taxon>
        <taxon>Embryophyta</taxon>
        <taxon>Tracheophyta</taxon>
        <taxon>Spermatophyta</taxon>
        <taxon>Magnoliopsida</taxon>
        <taxon>Liliopsida</taxon>
        <taxon>Asparagales</taxon>
        <taxon>Orchidaceae</taxon>
        <taxon>Epidendroideae</taxon>
        <taxon>Malaxideae</taxon>
        <taxon>Dendrobiinae</taxon>
        <taxon>Dendrobium</taxon>
    </lineage>
</organism>
<reference evidence="2 3" key="1">
    <citation type="journal article" date="2024" name="Plant Biotechnol. J.">
        <title>Dendrobium thyrsiflorum genome and its molecular insights into genes involved in important horticultural traits.</title>
        <authorList>
            <person name="Chen B."/>
            <person name="Wang J.Y."/>
            <person name="Zheng P.J."/>
            <person name="Li K.L."/>
            <person name="Liang Y.M."/>
            <person name="Chen X.F."/>
            <person name="Zhang C."/>
            <person name="Zhao X."/>
            <person name="He X."/>
            <person name="Zhang G.Q."/>
            <person name="Liu Z.J."/>
            <person name="Xu Q."/>
        </authorList>
    </citation>
    <scope>NUCLEOTIDE SEQUENCE [LARGE SCALE GENOMIC DNA]</scope>
    <source>
        <strain evidence="2">GZMU011</strain>
    </source>
</reference>